<evidence type="ECO:0000313" key="1">
    <source>
        <dbReference type="EnsemblPlants" id="PGSC0003DMT400072804"/>
    </source>
</evidence>
<reference evidence="1" key="2">
    <citation type="submission" date="2015-06" db="UniProtKB">
        <authorList>
            <consortium name="EnsemblPlants"/>
        </authorList>
    </citation>
    <scope>IDENTIFICATION</scope>
    <source>
        <strain evidence="1">DM1-3 516 R44</strain>
    </source>
</reference>
<dbReference type="SUPFAM" id="SSF140860">
    <property type="entry name" value="Pseudo ankyrin repeat-like"/>
    <property type="match status" value="1"/>
</dbReference>
<dbReference type="InterPro" id="IPR036770">
    <property type="entry name" value="Ankyrin_rpt-contain_sf"/>
</dbReference>
<reference evidence="2" key="1">
    <citation type="journal article" date="2011" name="Nature">
        <title>Genome sequence and analysis of the tuber crop potato.</title>
        <authorList>
            <consortium name="The Potato Genome Sequencing Consortium"/>
        </authorList>
    </citation>
    <scope>NUCLEOTIDE SEQUENCE [LARGE SCALE GENOMIC DNA]</scope>
    <source>
        <strain evidence="2">cv. DM1-3 516 R44</strain>
    </source>
</reference>
<protein>
    <submittedName>
        <fullName evidence="1">Ankyrin repeat family protein</fullName>
    </submittedName>
</protein>
<proteinExistence type="predicted"/>
<keyword evidence="2" id="KW-1185">Reference proteome</keyword>
<organism evidence="1 2">
    <name type="scientific">Solanum tuberosum</name>
    <name type="common">Potato</name>
    <dbReference type="NCBI Taxonomy" id="4113"/>
    <lineage>
        <taxon>Eukaryota</taxon>
        <taxon>Viridiplantae</taxon>
        <taxon>Streptophyta</taxon>
        <taxon>Embryophyta</taxon>
        <taxon>Tracheophyta</taxon>
        <taxon>Spermatophyta</taxon>
        <taxon>Magnoliopsida</taxon>
        <taxon>eudicotyledons</taxon>
        <taxon>Gunneridae</taxon>
        <taxon>Pentapetalae</taxon>
        <taxon>asterids</taxon>
        <taxon>lamiids</taxon>
        <taxon>Solanales</taxon>
        <taxon>Solanaceae</taxon>
        <taxon>Solanoideae</taxon>
        <taxon>Solaneae</taxon>
        <taxon>Solanum</taxon>
    </lineage>
</organism>
<sequence length="71" mass="7871">MESEKSSAQIKDKDLFKAAESGDSSLFKSLPEEQLLKSLSLRNEDARSLLHVAVSSGHTEVLSISPQFQFF</sequence>
<dbReference type="AlphaFoldDB" id="M1CQZ2"/>
<accession>M1CQZ2</accession>
<dbReference type="OrthoDB" id="20872at2759"/>
<dbReference type="Gramene" id="PGSC0003DMT400072804">
    <property type="protein sequence ID" value="PGSC0003DMT400072804"/>
    <property type="gene ID" value="PGSC0003DMG400028326"/>
</dbReference>
<name>M1CQZ2_SOLTU</name>
<evidence type="ECO:0000313" key="2">
    <source>
        <dbReference type="Proteomes" id="UP000011115"/>
    </source>
</evidence>
<gene>
    <name evidence="1" type="primary">LOC102604063</name>
</gene>
<dbReference type="HOGENOM" id="CLU_2744998_0_0_1"/>
<dbReference type="Gene3D" id="1.25.40.20">
    <property type="entry name" value="Ankyrin repeat-containing domain"/>
    <property type="match status" value="1"/>
</dbReference>
<dbReference type="ExpressionAtlas" id="M1CQZ2">
    <property type="expression patterns" value="baseline"/>
</dbReference>
<dbReference type="EnsemblPlants" id="PGSC0003DMT400072804">
    <property type="protein sequence ID" value="PGSC0003DMT400072804"/>
    <property type="gene ID" value="PGSC0003DMG400028326"/>
</dbReference>
<dbReference type="Proteomes" id="UP000011115">
    <property type="component" value="Unassembled WGS sequence"/>
</dbReference>